<evidence type="ECO:0000313" key="9">
    <source>
        <dbReference type="Proteomes" id="UP001527925"/>
    </source>
</evidence>
<organism evidence="8 9">
    <name type="scientific">Polyrhizophydium stewartii</name>
    <dbReference type="NCBI Taxonomy" id="2732419"/>
    <lineage>
        <taxon>Eukaryota</taxon>
        <taxon>Fungi</taxon>
        <taxon>Fungi incertae sedis</taxon>
        <taxon>Chytridiomycota</taxon>
        <taxon>Chytridiomycota incertae sedis</taxon>
        <taxon>Chytridiomycetes</taxon>
        <taxon>Rhizophydiales</taxon>
        <taxon>Rhizophydiales incertae sedis</taxon>
        <taxon>Polyrhizophydium</taxon>
    </lineage>
</organism>
<feature type="compositionally biased region" description="Low complexity" evidence="6">
    <location>
        <begin position="1146"/>
        <end position="1155"/>
    </location>
</feature>
<feature type="compositionally biased region" description="Basic and acidic residues" evidence="6">
    <location>
        <begin position="964"/>
        <end position="982"/>
    </location>
</feature>
<dbReference type="Proteomes" id="UP001527925">
    <property type="component" value="Unassembled WGS sequence"/>
</dbReference>
<evidence type="ECO:0000256" key="5">
    <source>
        <dbReference type="PROSITE-ProRule" id="PRU00035"/>
    </source>
</evidence>
<dbReference type="InterPro" id="IPR009067">
    <property type="entry name" value="TAF_II_230-bd"/>
</dbReference>
<evidence type="ECO:0000256" key="6">
    <source>
        <dbReference type="SAM" id="MobiDB-lite"/>
    </source>
</evidence>
<keyword evidence="2 5" id="KW-0103">Bromodomain</keyword>
<dbReference type="Pfam" id="PF12157">
    <property type="entry name" value="DUF3591"/>
    <property type="match status" value="1"/>
</dbReference>
<feature type="region of interest" description="Disordered" evidence="6">
    <location>
        <begin position="1169"/>
        <end position="1216"/>
    </location>
</feature>
<dbReference type="EMBL" id="JADGIZ020000012">
    <property type="protein sequence ID" value="KAL2917272.1"/>
    <property type="molecule type" value="Genomic_DNA"/>
</dbReference>
<dbReference type="CDD" id="cd04369">
    <property type="entry name" value="Bromodomain"/>
    <property type="match status" value="1"/>
</dbReference>
<keyword evidence="3" id="KW-0539">Nucleus</keyword>
<dbReference type="InterPro" id="IPR001487">
    <property type="entry name" value="Bromodomain"/>
</dbReference>
<feature type="compositionally biased region" description="Acidic residues" evidence="6">
    <location>
        <begin position="173"/>
        <end position="182"/>
    </location>
</feature>
<dbReference type="InterPro" id="IPR022591">
    <property type="entry name" value="TAF1_HAT_dom"/>
</dbReference>
<dbReference type="Pfam" id="PF09247">
    <property type="entry name" value="TBP-binding"/>
    <property type="match status" value="1"/>
</dbReference>
<evidence type="ECO:0000313" key="8">
    <source>
        <dbReference type="EMBL" id="KAL2917272.1"/>
    </source>
</evidence>
<dbReference type="SMART" id="SM00297">
    <property type="entry name" value="BROMO"/>
    <property type="match status" value="1"/>
</dbReference>
<feature type="compositionally biased region" description="Low complexity" evidence="6">
    <location>
        <begin position="331"/>
        <end position="345"/>
    </location>
</feature>
<evidence type="ECO:0000256" key="1">
    <source>
        <dbReference type="ARBA" id="ARBA00004123"/>
    </source>
</evidence>
<dbReference type="Pfam" id="PF00439">
    <property type="entry name" value="Bromodomain"/>
    <property type="match status" value="1"/>
</dbReference>
<evidence type="ECO:0000256" key="2">
    <source>
        <dbReference type="ARBA" id="ARBA00023117"/>
    </source>
</evidence>
<dbReference type="PANTHER" id="PTHR13900:SF0">
    <property type="entry name" value="TRANSCRIPTION INITIATION FACTOR TFIID SUBUNIT 1"/>
    <property type="match status" value="1"/>
</dbReference>
<evidence type="ECO:0000256" key="4">
    <source>
        <dbReference type="ARBA" id="ARBA00040102"/>
    </source>
</evidence>
<comment type="subcellular location">
    <subcellularLocation>
        <location evidence="1">Nucleus</location>
    </subcellularLocation>
</comment>
<dbReference type="InterPro" id="IPR040240">
    <property type="entry name" value="TAF1"/>
</dbReference>
<feature type="region of interest" description="Disordered" evidence="6">
    <location>
        <begin position="313"/>
        <end position="370"/>
    </location>
</feature>
<feature type="domain" description="Bromo" evidence="7">
    <location>
        <begin position="1231"/>
        <end position="1301"/>
    </location>
</feature>
<reference evidence="8 9" key="1">
    <citation type="submission" date="2023-09" db="EMBL/GenBank/DDBJ databases">
        <title>Pangenome analysis of Batrachochytrium dendrobatidis and related Chytrids.</title>
        <authorList>
            <person name="Yacoub M.N."/>
            <person name="Stajich J.E."/>
            <person name="James T.Y."/>
        </authorList>
    </citation>
    <scope>NUCLEOTIDE SEQUENCE [LARGE SCALE GENOMIC DNA]</scope>
    <source>
        <strain evidence="8 9">JEL0888</strain>
    </source>
</reference>
<dbReference type="PROSITE" id="PS50014">
    <property type="entry name" value="BROMODOMAIN_2"/>
    <property type="match status" value="1"/>
</dbReference>
<keyword evidence="9" id="KW-1185">Reference proteome</keyword>
<feature type="region of interest" description="Disordered" evidence="6">
    <location>
        <begin position="949"/>
        <end position="1026"/>
    </location>
</feature>
<sequence>MSETQQHGGTGALPYMFGNVDERGQLEQDAFDEDLREALNSREAAEYLDRIITNTIELSDAPFISSDFSASRIQPTADAIDYSNIDELAEDLTVPEPSFQQSVPMMQQQMMGMPQSFSAFPTPFAASFPTAFPSAPFPVQGAAATFQPALSQPTFSAPLTFQQAPAPARGAQGDDDDYDEGDAGGVDDAAAPAPAPTGFMPFQPLGAIGIQNQQPHQPMPFSIPAMQPMTIIPPFMPMMPFNPQAIGIAPPAPPKVFDKERLAELFPGYDQGRLRFSELFAPKIVKRPVYLRMEVPKKLRKDPYYEVMRDDRDEFDRPIPPRFQIEPPKPAASSLSSKLEPSSDSDGPKEGDGDVPALGQPGAASTGKAGILDEHTLAPIMLDTWEEKVIWDDEQTDGDAMNVDVAPSKPRVLARFRNAHLDQDDWLDAIVFDEEAPAGRVPFHLDDPSLVISQQKLAEIAKSADPKMAQVTSFYKTRPDGKLIDRFNISEDWLYEFTKPRTTQVRQTYGPVSIQHSLPVIKMHPHYLKPLLHLRELRSFHRPAIKLPLNQDIHFSRLKAIKKRPKEVDPSELMRTPKDISLKDTSKFVLMEYSEEYPLIMQAIGMASLIYNYYRKKDDKDNFTPKMQNGVAQILESVDASPFFGYGDVKPGQTIQVLYNNLFRAPIFPQNAPQTDFLLIRHTYQQKTRYFLREIPNMYVVGQNFPVQEVPRPQARKITQSLKLRLQVVSYRLMWKDPFKRLRYDKLKKFFPMFSDAQIRQKLKASQQLLLASAPAAESEFAQYLKKGENTGWWKLKSNIQMPDEDGIRKIITPEQVCLYQSTLVGQQRLRDAGYGNDDLRDVQNEEEESTLDIEVQLAPWVTTKNFVVAATGKGMIKLFGPGDPTGCGEGFSFIRASMKEMFFKSGVSENLRNAFIDAKARQTYHKYSIVEQQKEYKEEIERIWTKQLRSLGSTRPPEDDPSDMERMRQSKRQLEADEERDRRRRFGHPGAASPTAHSPPAVSRGDAGQYSDAEPDDNGSMHGSMAANKNKVLVISRLVRNERGELNWKSEVIRDGRVINAYLRHRNLIENQDVDEDYYASLSEEERLKFRQRRTRDHVSRLQAKLGKKPTYAAEPEEGQTADGAGLLDENGDRIAGDPHGAEQPGAPGDPAMADAAALANPALAAVAGAQGPGTPGQGKASGSAGGSSRKRRAADASADATPSQPKVPRRGSPKIELSNRLAPLIAEIVAMPGIGPLITLPAPHEVAGYAERVPTPKSFDQIQKDVKNYKYKSGEAFLADVQLVASNCAAIYGTNNDLYALAAAAVNRVHAFMAEFAEDMARLAQALAIDPAARAAAAAAGVPAGQVPAEQGGFKHEPDSHIPYPQAAAYGAAMLPGSQDPSSFSGAMQGGGM</sequence>
<gene>
    <name evidence="8" type="ORF">HK105_203337</name>
</gene>
<dbReference type="InterPro" id="IPR036427">
    <property type="entry name" value="Bromodomain-like_sf"/>
</dbReference>
<dbReference type="SUPFAM" id="SSF47370">
    <property type="entry name" value="Bromodomain"/>
    <property type="match status" value="1"/>
</dbReference>
<feature type="compositionally biased region" description="Basic and acidic residues" evidence="6">
    <location>
        <begin position="1132"/>
        <end position="1142"/>
    </location>
</feature>
<dbReference type="PANTHER" id="PTHR13900">
    <property type="entry name" value="TRANSCRIPTION INITIATION FACTOR TFIID"/>
    <property type="match status" value="1"/>
</dbReference>
<feature type="region of interest" description="Disordered" evidence="6">
    <location>
        <begin position="1094"/>
        <end position="1155"/>
    </location>
</feature>
<dbReference type="Gene3D" id="1.20.920.10">
    <property type="entry name" value="Bromodomain-like"/>
    <property type="match status" value="1"/>
</dbReference>
<evidence type="ECO:0000256" key="3">
    <source>
        <dbReference type="ARBA" id="ARBA00023242"/>
    </source>
</evidence>
<protein>
    <recommendedName>
        <fullName evidence="4">Transcription initiation factor TFIID subunit 1</fullName>
    </recommendedName>
</protein>
<proteinExistence type="predicted"/>
<name>A0ABR4NCL3_9FUNG</name>
<comment type="caution">
    <text evidence="8">The sequence shown here is derived from an EMBL/GenBank/DDBJ whole genome shotgun (WGS) entry which is preliminary data.</text>
</comment>
<feature type="region of interest" description="Disordered" evidence="6">
    <location>
        <begin position="164"/>
        <end position="191"/>
    </location>
</feature>
<evidence type="ECO:0000259" key="7">
    <source>
        <dbReference type="PROSITE" id="PS50014"/>
    </source>
</evidence>
<accession>A0ABR4NCL3</accession>